<dbReference type="InterPro" id="IPR036237">
    <property type="entry name" value="Xyl_isomerase-like_sf"/>
</dbReference>
<reference evidence="1" key="1">
    <citation type="submission" date="2018-05" db="EMBL/GenBank/DDBJ databases">
        <authorList>
            <person name="Lanie J.A."/>
            <person name="Ng W.-L."/>
            <person name="Kazmierczak K.M."/>
            <person name="Andrzejewski T.M."/>
            <person name="Davidsen T.M."/>
            <person name="Wayne K.J."/>
            <person name="Tettelin H."/>
            <person name="Glass J.I."/>
            <person name="Rusch D."/>
            <person name="Podicherti R."/>
            <person name="Tsui H.-C.T."/>
            <person name="Winkler M.E."/>
        </authorList>
    </citation>
    <scope>NUCLEOTIDE SEQUENCE</scope>
</reference>
<evidence type="ECO:0000313" key="1">
    <source>
        <dbReference type="EMBL" id="SVA68964.1"/>
    </source>
</evidence>
<feature type="non-terminal residue" evidence="1">
    <location>
        <position position="137"/>
    </location>
</feature>
<protein>
    <recommendedName>
        <fullName evidence="2">Xylose isomerase-like TIM barrel domain-containing protein</fullName>
    </recommendedName>
</protein>
<gene>
    <name evidence="1" type="ORF">METZ01_LOCUS121818</name>
</gene>
<dbReference type="AlphaFoldDB" id="A0A381XW06"/>
<proteinExistence type="predicted"/>
<name>A0A381XW06_9ZZZZ</name>
<accession>A0A381XW06</accession>
<dbReference type="Gene3D" id="3.20.20.150">
    <property type="entry name" value="Divalent-metal-dependent TIM barrel enzymes"/>
    <property type="match status" value="1"/>
</dbReference>
<dbReference type="SUPFAM" id="SSF51658">
    <property type="entry name" value="Xylose isomerase-like"/>
    <property type="match status" value="1"/>
</dbReference>
<dbReference type="EMBL" id="UINC01016588">
    <property type="protein sequence ID" value="SVA68964.1"/>
    <property type="molecule type" value="Genomic_DNA"/>
</dbReference>
<organism evidence="1">
    <name type="scientific">marine metagenome</name>
    <dbReference type="NCBI Taxonomy" id="408172"/>
    <lineage>
        <taxon>unclassified sequences</taxon>
        <taxon>metagenomes</taxon>
        <taxon>ecological metagenomes</taxon>
    </lineage>
</organism>
<sequence length="137" mass="16007">MENMIGIMGGRLSNPITRETQSFSEHSWEMEFKKSKQIGFEVLEWVFDLHENNPILDSNNVKKIRHIAKEHNILVNSLCADYFMHNRLFGVSSFELENNLKLLKKLVLQCNKIEIKIIELPFVDSSSLKTEKNKNEL</sequence>
<evidence type="ECO:0008006" key="2">
    <source>
        <dbReference type="Google" id="ProtNLM"/>
    </source>
</evidence>